<evidence type="ECO:0000256" key="2">
    <source>
        <dbReference type="SAM" id="Phobius"/>
    </source>
</evidence>
<keyword evidence="2" id="KW-1133">Transmembrane helix</keyword>
<reference evidence="3 4" key="1">
    <citation type="submission" date="2015-08" db="EMBL/GenBank/DDBJ databases">
        <title>Enterococcus genome sequence.</title>
        <authorList>
            <person name="Acedo J.Z."/>
            <person name="Vederas J.C."/>
        </authorList>
    </citation>
    <scope>NUCLEOTIDE SEQUENCE [LARGE SCALE GENOMIC DNA]</scope>
    <source>
        <strain evidence="3 4">49</strain>
    </source>
</reference>
<organism evidence="3 4">
    <name type="scientific">Enterococcus canintestini</name>
    <dbReference type="NCBI Taxonomy" id="317010"/>
    <lineage>
        <taxon>Bacteria</taxon>
        <taxon>Bacillati</taxon>
        <taxon>Bacillota</taxon>
        <taxon>Bacilli</taxon>
        <taxon>Lactobacillales</taxon>
        <taxon>Enterococcaceae</taxon>
        <taxon>Enterococcus</taxon>
    </lineage>
</organism>
<name>A0A267HVI3_9ENTE</name>
<keyword evidence="4" id="KW-1185">Reference proteome</keyword>
<proteinExistence type="predicted"/>
<evidence type="ECO:0000256" key="1">
    <source>
        <dbReference type="SAM" id="MobiDB-lite"/>
    </source>
</evidence>
<dbReference type="EMBL" id="LHUG01000003">
    <property type="protein sequence ID" value="PAB01523.1"/>
    <property type="molecule type" value="Genomic_DNA"/>
</dbReference>
<gene>
    <name evidence="3" type="ORF">AKL21_03450</name>
</gene>
<sequence length="175" mass="19776">MTEAIVIGIFLALLLVIQIKDQKEIVILAKRNTIKIGLTLTLAVSILIIFWPQQLADQIKLSIFAILIASVGVLKEGLTPTRLIKFGVLIGDYKQFEAIQLEDSRLGETFITFYKGKNTHFSTLFRQDIKSIEHFFKQNGLENKIVIGEMPGEKVMPKSQKQQKSSQKKWGSTKV</sequence>
<keyword evidence="2" id="KW-0812">Transmembrane</keyword>
<dbReference type="Proteomes" id="UP000216797">
    <property type="component" value="Unassembled WGS sequence"/>
</dbReference>
<protein>
    <recommendedName>
        <fullName evidence="5">DUF5673 domain-containing protein</fullName>
    </recommendedName>
</protein>
<evidence type="ECO:0000313" key="3">
    <source>
        <dbReference type="EMBL" id="PAB01523.1"/>
    </source>
</evidence>
<keyword evidence="2" id="KW-0472">Membrane</keyword>
<feature type="region of interest" description="Disordered" evidence="1">
    <location>
        <begin position="153"/>
        <end position="175"/>
    </location>
</feature>
<evidence type="ECO:0008006" key="5">
    <source>
        <dbReference type="Google" id="ProtNLM"/>
    </source>
</evidence>
<feature type="transmembrane region" description="Helical" evidence="2">
    <location>
        <begin position="34"/>
        <end position="51"/>
    </location>
</feature>
<dbReference type="AlphaFoldDB" id="A0A267HVI3"/>
<comment type="caution">
    <text evidence="3">The sequence shown here is derived from an EMBL/GenBank/DDBJ whole genome shotgun (WGS) entry which is preliminary data.</text>
</comment>
<evidence type="ECO:0000313" key="4">
    <source>
        <dbReference type="Proteomes" id="UP000216797"/>
    </source>
</evidence>
<feature type="compositionally biased region" description="Low complexity" evidence="1">
    <location>
        <begin position="158"/>
        <end position="169"/>
    </location>
</feature>
<dbReference type="RefSeq" id="WP_095006076.1">
    <property type="nucleotide sequence ID" value="NZ_LHUG01000003.1"/>
</dbReference>
<accession>A0A267HVI3</accession>